<keyword evidence="3" id="KW-0133">Cell shape</keyword>
<organism evidence="7 8">
    <name type="scientific">Moraxella tetraodonis</name>
    <dbReference type="NCBI Taxonomy" id="2767221"/>
    <lineage>
        <taxon>Bacteria</taxon>
        <taxon>Pseudomonadati</taxon>
        <taxon>Pseudomonadota</taxon>
        <taxon>Gammaproteobacteria</taxon>
        <taxon>Moraxellales</taxon>
        <taxon>Moraxellaceae</taxon>
        <taxon>Moraxella</taxon>
    </lineage>
</organism>
<dbReference type="RefSeq" id="WP_239742353.1">
    <property type="nucleotide sequence ID" value="NZ_JACSYB010000001.1"/>
</dbReference>
<feature type="transmembrane region" description="Helical" evidence="6">
    <location>
        <begin position="251"/>
        <end position="271"/>
    </location>
</feature>
<dbReference type="GO" id="GO:0051301">
    <property type="term" value="P:cell division"/>
    <property type="evidence" value="ECO:0007669"/>
    <property type="project" value="InterPro"/>
</dbReference>
<dbReference type="PANTHER" id="PTHR30474:SF1">
    <property type="entry name" value="PEPTIDOGLYCAN GLYCOSYLTRANSFERASE MRDB"/>
    <property type="match status" value="1"/>
</dbReference>
<comment type="caution">
    <text evidence="7">The sequence shown here is derived from an EMBL/GenBank/DDBJ whole genome shotgun (WGS) entry which is preliminary data.</text>
</comment>
<gene>
    <name evidence="7" type="ORF">H9W84_05985</name>
</gene>
<evidence type="ECO:0000313" key="8">
    <source>
        <dbReference type="Proteomes" id="UP001139238"/>
    </source>
</evidence>
<feature type="transmembrane region" description="Helical" evidence="6">
    <location>
        <begin position="428"/>
        <end position="445"/>
    </location>
</feature>
<dbReference type="InterPro" id="IPR001182">
    <property type="entry name" value="FtsW/RodA"/>
</dbReference>
<dbReference type="GO" id="GO:0015648">
    <property type="term" value="F:lipid-linked peptidoglycan transporter activity"/>
    <property type="evidence" value="ECO:0007669"/>
    <property type="project" value="TreeGrafter"/>
</dbReference>
<feature type="transmembrane region" description="Helical" evidence="6">
    <location>
        <begin position="676"/>
        <end position="695"/>
    </location>
</feature>
<evidence type="ECO:0000256" key="5">
    <source>
        <dbReference type="ARBA" id="ARBA00023136"/>
    </source>
</evidence>
<feature type="transmembrane region" description="Helical" evidence="6">
    <location>
        <begin position="715"/>
        <end position="735"/>
    </location>
</feature>
<feature type="transmembrane region" description="Helical" evidence="6">
    <location>
        <begin position="302"/>
        <end position="323"/>
    </location>
</feature>
<evidence type="ECO:0000313" key="7">
    <source>
        <dbReference type="EMBL" id="MCG8147679.1"/>
    </source>
</evidence>
<feature type="transmembrane region" description="Helical" evidence="6">
    <location>
        <begin position="381"/>
        <end position="407"/>
    </location>
</feature>
<protein>
    <submittedName>
        <fullName evidence="7">FtsW/RodA/SpoVE family cell cycle protein</fullName>
    </submittedName>
</protein>
<feature type="transmembrane region" description="Helical" evidence="6">
    <location>
        <begin position="509"/>
        <end position="529"/>
    </location>
</feature>
<feature type="transmembrane region" description="Helical" evidence="6">
    <location>
        <begin position="487"/>
        <end position="503"/>
    </location>
</feature>
<reference evidence="7" key="1">
    <citation type="submission" date="2021-08" db="EMBL/GenBank/DDBJ databases">
        <title>Complete genome sequence of Moraxella sp strain PS-22.</title>
        <authorList>
            <person name="Das S.K."/>
        </authorList>
    </citation>
    <scope>NUCLEOTIDE SEQUENCE</scope>
    <source>
        <strain evidence="7">PS-22</strain>
    </source>
</reference>
<accession>A0A9X2A556</accession>
<dbReference type="GO" id="GO:0005886">
    <property type="term" value="C:plasma membrane"/>
    <property type="evidence" value="ECO:0007669"/>
    <property type="project" value="TreeGrafter"/>
</dbReference>
<dbReference type="GO" id="GO:0008360">
    <property type="term" value="P:regulation of cell shape"/>
    <property type="evidence" value="ECO:0007669"/>
    <property type="project" value="UniProtKB-KW"/>
</dbReference>
<proteinExistence type="predicted"/>
<evidence type="ECO:0000256" key="6">
    <source>
        <dbReference type="SAM" id="Phobius"/>
    </source>
</evidence>
<name>A0A9X2A556_9GAMM</name>
<keyword evidence="2 6" id="KW-0812">Transmembrane</keyword>
<keyword evidence="5 6" id="KW-0472">Membrane</keyword>
<dbReference type="EMBL" id="JACSYB010000001">
    <property type="protein sequence ID" value="MCG8147679.1"/>
    <property type="molecule type" value="Genomic_DNA"/>
</dbReference>
<dbReference type="Proteomes" id="UP001139238">
    <property type="component" value="Unassembled WGS sequence"/>
</dbReference>
<evidence type="ECO:0000256" key="4">
    <source>
        <dbReference type="ARBA" id="ARBA00022989"/>
    </source>
</evidence>
<sequence length="749" mass="83328">MLNIVSRTKASKKPNAKAQTLSEIIILAVVWLLLIGAFLLADYAHSPKLQRYQLELTSYTEGIAKPQLLSKYCGDNVITNLYDNRNDPNYGMTQACAQASQPTQLMSEAKQHFAKTQQALAAAWQVQGKQQRQTELVENETEVNLGGDKLSNRQDWLHLNASGQLDSLNNLMAVKTDKLSPADQANFAVSLLAVADGNRRFAYNRLFSNQPAIAKLLNQSANDVASIYDANNNQQKALQANNLLPLIGTPMHLGMLTQVCIWSWVTWGLLWLSRRKHWLEVLPIAITVWGLVIAGVSHTVILPMMVGGVMFCVGVLLSVLTIFSPMRRLMEKFPDNREIQSSVWIYPLFVGFTTFGLMILFDLSTRSYLSLRYIFLNHFKDLFWCFVFISLARPISSLVSWGLKTLVANNLLHSSWGNVKSAMTKARVWLLAFAVGYLGLAVLIHSDSAKVAELSKIWLMVFLGVFLAINQRGLINHLFFRSKKMTLLLAFAVVLPFIALGIANEKGTMLVFLFLFTFLVGVALSNKIFQMGGRGYILGVLSSTAILLLLMMVLVNLSGFDARTAERVNAWVNPFVASNDQMAILHWFRDSVPMIGYGFGDIPWCGYHLTNSHLSGCQGVPLQMQSDYTITSVMAVVGIGASVVLMMVYFAWLALMARQQMAFASEQMKSRLLSGGYFLLAWVILLWVVITVFQALVTISGNLGILPLTGVTLPFLSYGTSNLWLNSIMLSLALFQPKLMLDGNKPYAQ</sequence>
<feature type="transmembrane region" description="Helical" evidence="6">
    <location>
        <begin position="343"/>
        <end position="361"/>
    </location>
</feature>
<feature type="transmembrane region" description="Helical" evidence="6">
    <location>
        <begin position="536"/>
        <end position="557"/>
    </location>
</feature>
<evidence type="ECO:0000256" key="2">
    <source>
        <dbReference type="ARBA" id="ARBA00022692"/>
    </source>
</evidence>
<comment type="subcellular location">
    <subcellularLocation>
        <location evidence="1">Membrane</location>
        <topology evidence="1">Multi-pass membrane protein</topology>
    </subcellularLocation>
</comment>
<dbReference type="GO" id="GO:0032153">
    <property type="term" value="C:cell division site"/>
    <property type="evidence" value="ECO:0007669"/>
    <property type="project" value="TreeGrafter"/>
</dbReference>
<dbReference type="AlphaFoldDB" id="A0A9X2A556"/>
<feature type="transmembrane region" description="Helical" evidence="6">
    <location>
        <begin position="278"/>
        <end position="296"/>
    </location>
</feature>
<dbReference type="PANTHER" id="PTHR30474">
    <property type="entry name" value="CELL CYCLE PROTEIN"/>
    <property type="match status" value="1"/>
</dbReference>
<dbReference type="Pfam" id="PF01098">
    <property type="entry name" value="FTSW_RODA_SPOVE"/>
    <property type="match status" value="1"/>
</dbReference>
<feature type="transmembrane region" description="Helical" evidence="6">
    <location>
        <begin position="630"/>
        <end position="655"/>
    </location>
</feature>
<keyword evidence="8" id="KW-1185">Reference proteome</keyword>
<keyword evidence="4 6" id="KW-1133">Transmembrane helix</keyword>
<evidence type="ECO:0000256" key="3">
    <source>
        <dbReference type="ARBA" id="ARBA00022960"/>
    </source>
</evidence>
<feature type="transmembrane region" description="Helical" evidence="6">
    <location>
        <begin position="21"/>
        <end position="41"/>
    </location>
</feature>
<feature type="transmembrane region" description="Helical" evidence="6">
    <location>
        <begin position="457"/>
        <end position="475"/>
    </location>
</feature>
<evidence type="ECO:0000256" key="1">
    <source>
        <dbReference type="ARBA" id="ARBA00004141"/>
    </source>
</evidence>